<evidence type="ECO:0000313" key="2">
    <source>
        <dbReference type="EMBL" id="CAE2336633.1"/>
    </source>
</evidence>
<reference evidence="2" key="1">
    <citation type="submission" date="2021-01" db="EMBL/GenBank/DDBJ databases">
        <authorList>
            <person name="Corre E."/>
            <person name="Pelletier E."/>
            <person name="Niang G."/>
            <person name="Scheremetjew M."/>
            <person name="Finn R."/>
            <person name="Kale V."/>
            <person name="Holt S."/>
            <person name="Cochrane G."/>
            <person name="Meng A."/>
            <person name="Brown T."/>
            <person name="Cohen L."/>
        </authorList>
    </citation>
    <scope>NUCLEOTIDE SEQUENCE</scope>
    <source>
        <strain evidence="2">SoJaBio B1-5/56/2</strain>
    </source>
</reference>
<dbReference type="EMBL" id="HBKR01037413">
    <property type="protein sequence ID" value="CAE2336633.1"/>
    <property type="molecule type" value="Transcribed_RNA"/>
</dbReference>
<organism evidence="2">
    <name type="scientific">Paramoeba aestuarina</name>
    <dbReference type="NCBI Taxonomy" id="180227"/>
    <lineage>
        <taxon>Eukaryota</taxon>
        <taxon>Amoebozoa</taxon>
        <taxon>Discosea</taxon>
        <taxon>Flabellinia</taxon>
        <taxon>Dactylopodida</taxon>
        <taxon>Paramoebidae</taxon>
        <taxon>Paramoeba</taxon>
    </lineage>
</organism>
<sequence length="176" mass="20839">MLQMDDGLRCIDFEFSCVTNAIQDVSYVVGWIQEDTYRPQGAPEIEDKQEKKRAFLGSYLRGIGAPNNQKDIDDLLLDAEISWLAHSIHNNRVRPWNIQWDKDSFQKEWEVAKESVKLVFEREGVRRRVLERGFGEVHNGLRSDREAYLKEIQEEERERKERDIKEEKGKGEKEER</sequence>
<gene>
    <name evidence="2" type="ORF">NAES01612_LOCUS24433</name>
</gene>
<protein>
    <submittedName>
        <fullName evidence="2">Uncharacterized protein</fullName>
    </submittedName>
</protein>
<name>A0A7S4PIX2_9EUKA</name>
<feature type="region of interest" description="Disordered" evidence="1">
    <location>
        <begin position="154"/>
        <end position="176"/>
    </location>
</feature>
<dbReference type="AlphaFoldDB" id="A0A7S4PIX2"/>
<accession>A0A7S4PIX2</accession>
<evidence type="ECO:0000256" key="1">
    <source>
        <dbReference type="SAM" id="MobiDB-lite"/>
    </source>
</evidence>
<proteinExistence type="predicted"/>